<accession>A0ABD0P5G5</accession>
<proteinExistence type="predicted"/>
<organism evidence="2 3">
    <name type="scientific">Cirrhinus mrigala</name>
    <name type="common">Mrigala</name>
    <dbReference type="NCBI Taxonomy" id="683832"/>
    <lineage>
        <taxon>Eukaryota</taxon>
        <taxon>Metazoa</taxon>
        <taxon>Chordata</taxon>
        <taxon>Craniata</taxon>
        <taxon>Vertebrata</taxon>
        <taxon>Euteleostomi</taxon>
        <taxon>Actinopterygii</taxon>
        <taxon>Neopterygii</taxon>
        <taxon>Teleostei</taxon>
        <taxon>Ostariophysi</taxon>
        <taxon>Cypriniformes</taxon>
        <taxon>Cyprinidae</taxon>
        <taxon>Labeoninae</taxon>
        <taxon>Labeonini</taxon>
        <taxon>Cirrhinus</taxon>
    </lineage>
</organism>
<feature type="non-terminal residue" evidence="2">
    <location>
        <position position="1"/>
    </location>
</feature>
<comment type="caution">
    <text evidence="2">The sequence shown here is derived from an EMBL/GenBank/DDBJ whole genome shotgun (WGS) entry which is preliminary data.</text>
</comment>
<dbReference type="Proteomes" id="UP001529510">
    <property type="component" value="Unassembled WGS sequence"/>
</dbReference>
<protein>
    <recommendedName>
        <fullName evidence="1">Kinesin-like KIF1-type domain-containing protein</fullName>
    </recommendedName>
</protein>
<evidence type="ECO:0000313" key="2">
    <source>
        <dbReference type="EMBL" id="KAL0169175.1"/>
    </source>
</evidence>
<name>A0ABD0P5G5_CIRMR</name>
<evidence type="ECO:0000259" key="1">
    <source>
        <dbReference type="Pfam" id="PF12423"/>
    </source>
</evidence>
<dbReference type="EMBL" id="JAMKFB020000017">
    <property type="protein sequence ID" value="KAL0169175.1"/>
    <property type="molecule type" value="Genomic_DNA"/>
</dbReference>
<gene>
    <name evidence="2" type="ORF">M9458_033771</name>
</gene>
<dbReference type="InterPro" id="IPR022140">
    <property type="entry name" value="Kinesin-like_KIF1-typ"/>
</dbReference>
<sequence>EPAIQVRRKGKGKQIWALEKMENRLVDMRELYQEWKDFDEDNPVMRSYFKRADPFFDEQVNHSLIGVANVFLSCLFYDVKLQYAVPIINQKGE</sequence>
<feature type="domain" description="Kinesin-like KIF1-type" evidence="1">
    <location>
        <begin position="21"/>
        <end position="67"/>
    </location>
</feature>
<feature type="non-terminal residue" evidence="2">
    <location>
        <position position="93"/>
    </location>
</feature>
<reference evidence="2 3" key="1">
    <citation type="submission" date="2024-05" db="EMBL/GenBank/DDBJ databases">
        <title>Genome sequencing and assembly of Indian major carp, Cirrhinus mrigala (Hamilton, 1822).</title>
        <authorList>
            <person name="Mohindra V."/>
            <person name="Chowdhury L.M."/>
            <person name="Lal K."/>
            <person name="Jena J.K."/>
        </authorList>
    </citation>
    <scope>NUCLEOTIDE SEQUENCE [LARGE SCALE GENOMIC DNA]</scope>
    <source>
        <strain evidence="2">CM1030</strain>
        <tissue evidence="2">Blood</tissue>
    </source>
</reference>
<dbReference type="Pfam" id="PF12423">
    <property type="entry name" value="KIF1B"/>
    <property type="match status" value="1"/>
</dbReference>
<keyword evidence="3" id="KW-1185">Reference proteome</keyword>
<evidence type="ECO:0000313" key="3">
    <source>
        <dbReference type="Proteomes" id="UP001529510"/>
    </source>
</evidence>
<dbReference type="AlphaFoldDB" id="A0ABD0P5G5"/>